<proteinExistence type="predicted"/>
<organism evidence="1 2">
    <name type="scientific">Fusarium decemcellulare</name>
    <dbReference type="NCBI Taxonomy" id="57161"/>
    <lineage>
        <taxon>Eukaryota</taxon>
        <taxon>Fungi</taxon>
        <taxon>Dikarya</taxon>
        <taxon>Ascomycota</taxon>
        <taxon>Pezizomycotina</taxon>
        <taxon>Sordariomycetes</taxon>
        <taxon>Hypocreomycetidae</taxon>
        <taxon>Hypocreales</taxon>
        <taxon>Nectriaceae</taxon>
        <taxon>Fusarium</taxon>
        <taxon>Fusarium decemcellulare species complex</taxon>
    </lineage>
</organism>
<comment type="caution">
    <text evidence="1">The sequence shown here is derived from an EMBL/GenBank/DDBJ whole genome shotgun (WGS) entry which is preliminary data.</text>
</comment>
<sequence>MARTPTLPASDGDTLFIITTPSTPSVEARRKTIRSHVMRGKNRKKPPPRPSSWMSSGEDEKDGALSITPKVGGEFSFTPIPDELGPEVMETVRRLRRATVAIQFGPATVQSDASWFEPIVSDTACMHFTLFISKVWLNSMQGTATDKRQALVHHGKALSTLQQRLASGDVKQATSDSTVLVVLGLTTAALGFGDLTNAENHMRGLHKMATMRGGLSEFETKKQLQGKICRADICVALSTGNNTLFFSEGLPWKSYLVPKARNLITPAPGTSNSYRVTSSSIDGFLRCLDPRLRRVWDDLEECSRSANIATQCNLTVDTELYHELGVSVHYRLLHLRFDSGTANEITRLGLMGYASSLFLQGHGIKMRHKYLCEQLEGEMFNGQNISSALPLQLCLWLYVICIGFVLDHRDHDVLRAALSQLLWAEGLKSWDEKPPVSIATMPPETTDVLIVGAGPVGLLTAIGLFQQGVDSIVLGTSQTA</sequence>
<evidence type="ECO:0000313" key="2">
    <source>
        <dbReference type="Proteomes" id="UP001148629"/>
    </source>
</evidence>
<dbReference type="Proteomes" id="UP001148629">
    <property type="component" value="Unassembled WGS sequence"/>
</dbReference>
<name>A0ACC1SRC2_9HYPO</name>
<protein>
    <submittedName>
        <fullName evidence="1">Uncharacterized protein</fullName>
    </submittedName>
</protein>
<keyword evidence="2" id="KW-1185">Reference proteome</keyword>
<accession>A0ACC1SRC2</accession>
<evidence type="ECO:0000313" key="1">
    <source>
        <dbReference type="EMBL" id="KAJ3544839.1"/>
    </source>
</evidence>
<reference evidence="1" key="1">
    <citation type="submission" date="2022-08" db="EMBL/GenBank/DDBJ databases">
        <title>Genome Sequence of Fusarium decemcellulare.</title>
        <authorList>
            <person name="Buettner E."/>
        </authorList>
    </citation>
    <scope>NUCLEOTIDE SEQUENCE</scope>
    <source>
        <strain evidence="1">Babe19</strain>
    </source>
</reference>
<gene>
    <name evidence="1" type="ORF">NM208_g2835</name>
</gene>
<dbReference type="EMBL" id="JANRMS010000177">
    <property type="protein sequence ID" value="KAJ3544839.1"/>
    <property type="molecule type" value="Genomic_DNA"/>
</dbReference>